<organism evidence="5 6">
    <name type="scientific">Heligmosomoides polygyrus</name>
    <name type="common">Parasitic roundworm</name>
    <dbReference type="NCBI Taxonomy" id="6339"/>
    <lineage>
        <taxon>Eukaryota</taxon>
        <taxon>Metazoa</taxon>
        <taxon>Ecdysozoa</taxon>
        <taxon>Nematoda</taxon>
        <taxon>Chromadorea</taxon>
        <taxon>Rhabditida</taxon>
        <taxon>Rhabditina</taxon>
        <taxon>Rhabditomorpha</taxon>
        <taxon>Strongyloidea</taxon>
        <taxon>Heligmosomidae</taxon>
        <taxon>Heligmosomoides</taxon>
    </lineage>
</organism>
<evidence type="ECO:0000256" key="2">
    <source>
        <dbReference type="SAM" id="MobiDB-lite"/>
    </source>
</evidence>
<dbReference type="OrthoDB" id="5868397at2759"/>
<accession>A0A183FVY2</accession>
<evidence type="ECO:0000256" key="1">
    <source>
        <dbReference type="SAM" id="Coils"/>
    </source>
</evidence>
<feature type="coiled-coil region" evidence="1">
    <location>
        <begin position="200"/>
        <end position="227"/>
    </location>
</feature>
<dbReference type="EMBL" id="UZAH01027542">
    <property type="protein sequence ID" value="VDO92599.1"/>
    <property type="molecule type" value="Genomic_DNA"/>
</dbReference>
<dbReference type="Proteomes" id="UP000050761">
    <property type="component" value="Unassembled WGS sequence"/>
</dbReference>
<protein>
    <submittedName>
        <fullName evidence="6">Ion_trans domain-containing protein</fullName>
    </submittedName>
</protein>
<gene>
    <name evidence="4" type="ORF">HPBE_LOCUS12546</name>
</gene>
<accession>A0A3P7ZQ85</accession>
<reference evidence="6" key="2">
    <citation type="submission" date="2019-09" db="UniProtKB">
        <authorList>
            <consortium name="WormBaseParasite"/>
        </authorList>
    </citation>
    <scope>IDENTIFICATION</scope>
</reference>
<feature type="compositionally biased region" description="Basic and acidic residues" evidence="2">
    <location>
        <begin position="427"/>
        <end position="446"/>
    </location>
</feature>
<keyword evidence="3" id="KW-0812">Transmembrane</keyword>
<evidence type="ECO:0000256" key="3">
    <source>
        <dbReference type="SAM" id="Phobius"/>
    </source>
</evidence>
<proteinExistence type="predicted"/>
<feature type="transmembrane region" description="Helical" evidence="3">
    <location>
        <begin position="63"/>
        <end position="85"/>
    </location>
</feature>
<feature type="compositionally biased region" description="Low complexity" evidence="2">
    <location>
        <begin position="162"/>
        <end position="174"/>
    </location>
</feature>
<dbReference type="AlphaFoldDB" id="A0A183FVY2"/>
<feature type="region of interest" description="Disordered" evidence="2">
    <location>
        <begin position="417"/>
        <end position="459"/>
    </location>
</feature>
<dbReference type="WBParaSite" id="HPBE_0001254001-mRNA-1">
    <property type="protein sequence ID" value="HPBE_0001254001-mRNA-1"/>
    <property type="gene ID" value="HPBE_0001254001"/>
</dbReference>
<keyword evidence="3" id="KW-1133">Transmembrane helix</keyword>
<feature type="region of interest" description="Disordered" evidence="2">
    <location>
        <begin position="162"/>
        <end position="196"/>
    </location>
</feature>
<keyword evidence="1" id="KW-0175">Coiled coil</keyword>
<evidence type="ECO:0000313" key="4">
    <source>
        <dbReference type="EMBL" id="VDO92599.1"/>
    </source>
</evidence>
<keyword evidence="5" id="KW-1185">Reference proteome</keyword>
<evidence type="ECO:0000313" key="6">
    <source>
        <dbReference type="WBParaSite" id="HPBE_0001254001-mRNA-1"/>
    </source>
</evidence>
<sequence length="459" mass="50695">MSGHLISDRTACKEEGDNIRFLVDGDKMNVPIFGIVCGILQEQMEDILSRLSRFEDDAAGDRLICFVLLIVASIANKMCCLLFVAVCQQSGNQLIPGPFRDGDQLIVREELLPAFLLVLLLLAAQARRQIGSPLIRKQPRSVAPGSAMRAPSSPRPTDCLLSAGESAGSSPGAAFTIGTDSPREEGLPGPGTARPFGAMMEECQLRVDDLRRRLDESLAAFQRATSRRDTKPRALHIVRQNNLESLVEISNPGERARFDRLMASSPLNVICCNGTTPAVATSPADSTDSGVAVSPLSSPLSSMKHSPFYQYSEQSRIGMRQRSASECADWDGIVLKSILKKPQRIDRFSRSISESHHFPAESMHLSLLMESTTEVDESGDDHDCQPIMQRKKRVSFSEKVQERRFRVGQCILTAAKKTEKKRAYRKRKEERQRSLSEDDQNLDAKENSVSSTDADIDGE</sequence>
<name>A0A183FVY2_HELPZ</name>
<keyword evidence="3" id="KW-0472">Membrane</keyword>
<evidence type="ECO:0000313" key="5">
    <source>
        <dbReference type="Proteomes" id="UP000050761"/>
    </source>
</evidence>
<reference evidence="4 5" key="1">
    <citation type="submission" date="2018-11" db="EMBL/GenBank/DDBJ databases">
        <authorList>
            <consortium name="Pathogen Informatics"/>
        </authorList>
    </citation>
    <scope>NUCLEOTIDE SEQUENCE [LARGE SCALE GENOMIC DNA]</scope>
</reference>